<evidence type="ECO:0000256" key="2">
    <source>
        <dbReference type="SAM" id="Phobius"/>
    </source>
</evidence>
<proteinExistence type="predicted"/>
<feature type="region of interest" description="Disordered" evidence="1">
    <location>
        <begin position="13"/>
        <end position="41"/>
    </location>
</feature>
<accession>A0A9N9L778</accession>
<dbReference type="AlphaFoldDB" id="A0A9N9L778"/>
<keyword evidence="2" id="KW-0472">Membrane</keyword>
<reference evidence="3" key="1">
    <citation type="submission" date="2021-07" db="EMBL/GenBank/DDBJ databases">
        <authorList>
            <person name="Durling M."/>
        </authorList>
    </citation>
    <scope>NUCLEOTIDE SEQUENCE</scope>
</reference>
<dbReference type="EMBL" id="CAJVRL010000091">
    <property type="protein sequence ID" value="CAG8959343.1"/>
    <property type="molecule type" value="Genomic_DNA"/>
</dbReference>
<comment type="caution">
    <text evidence="3">The sequence shown here is derived from an EMBL/GenBank/DDBJ whole genome shotgun (WGS) entry which is preliminary data.</text>
</comment>
<keyword evidence="4" id="KW-1185">Reference proteome</keyword>
<protein>
    <submittedName>
        <fullName evidence="3">Uncharacterized protein</fullName>
    </submittedName>
</protein>
<sequence length="237" mass="26030">MTYYQTSHPHIPSYISEVNSSASGGYPRSRDGSTYSDDLATLDDIPMPQGPPMYSSDIKNASLQEVPIEEHPYWNSHNDTHSIPLSRIPPPQPPIMGAQTTGTTMSPLPPPTYKAPTGAEVDWFRPGKNYRRPLIFVSAFSVFLFLLVLGLGITLGVEEKKLEHLRQTPIMIVTKTITASSDSTITNTITEPPQTVTSVATEQITATMTSTIITCQDKKTEPLNTSVPDVANILQRM</sequence>
<keyword evidence="2" id="KW-0812">Transmembrane</keyword>
<keyword evidence="2" id="KW-1133">Transmembrane helix</keyword>
<gene>
    <name evidence="3" type="ORF">HYFRA_00013114</name>
</gene>
<dbReference type="Proteomes" id="UP000696280">
    <property type="component" value="Unassembled WGS sequence"/>
</dbReference>
<organism evidence="3 4">
    <name type="scientific">Hymenoscyphus fraxineus</name>
    <dbReference type="NCBI Taxonomy" id="746836"/>
    <lineage>
        <taxon>Eukaryota</taxon>
        <taxon>Fungi</taxon>
        <taxon>Dikarya</taxon>
        <taxon>Ascomycota</taxon>
        <taxon>Pezizomycotina</taxon>
        <taxon>Leotiomycetes</taxon>
        <taxon>Helotiales</taxon>
        <taxon>Helotiaceae</taxon>
        <taxon>Hymenoscyphus</taxon>
    </lineage>
</organism>
<evidence type="ECO:0000256" key="1">
    <source>
        <dbReference type="SAM" id="MobiDB-lite"/>
    </source>
</evidence>
<feature type="transmembrane region" description="Helical" evidence="2">
    <location>
        <begin position="134"/>
        <end position="157"/>
    </location>
</feature>
<name>A0A9N9L778_9HELO</name>
<evidence type="ECO:0000313" key="4">
    <source>
        <dbReference type="Proteomes" id="UP000696280"/>
    </source>
</evidence>
<evidence type="ECO:0000313" key="3">
    <source>
        <dbReference type="EMBL" id="CAG8959343.1"/>
    </source>
</evidence>